<dbReference type="InterPro" id="IPR014756">
    <property type="entry name" value="Ig_E-set"/>
</dbReference>
<comment type="similarity">
    <text evidence="1">Belongs to the transglutaminase superfamily. Transglutaminase family.</text>
</comment>
<dbReference type="InterPro" id="IPR001102">
    <property type="entry name" value="Transglutaminase_N"/>
</dbReference>
<dbReference type="InterPro" id="IPR008958">
    <property type="entry name" value="Transglutaminase_C"/>
</dbReference>
<keyword evidence="3" id="KW-0106">Calcium</keyword>
<dbReference type="InterPro" id="IPR036985">
    <property type="entry name" value="Transglutaminase-like_sf"/>
</dbReference>
<evidence type="ECO:0000256" key="2">
    <source>
        <dbReference type="PIRSR" id="PIRSR000459-1"/>
    </source>
</evidence>
<evidence type="ECO:0000256" key="1">
    <source>
        <dbReference type="ARBA" id="ARBA00005968"/>
    </source>
</evidence>
<keyword evidence="6" id="KW-1185">Reference proteome</keyword>
<dbReference type="SUPFAM" id="SSF49309">
    <property type="entry name" value="Transglutaminase, two C-terminal domains"/>
    <property type="match status" value="2"/>
</dbReference>
<feature type="binding site" evidence="3">
    <location>
        <position position="460"/>
    </location>
    <ligand>
        <name>Ca(2+)</name>
        <dbReference type="ChEBI" id="CHEBI:29108"/>
    </ligand>
</feature>
<sequence>MALKVSAVNLYAVENSKAHKTFKYEAVHLEPPTPIFRRGQEFVFDVTFEDRQYDNSIDKLRVLLQYEDEEKAIQRTGGAWLTDKQTEQDDRKLWSLRLISKEGKTIKLKMRTPIKCPILCWKMSIKTSLKEGNEINTYDHPETIYILLNPWDADDDVYMPDTHLLEEYVMNDIGKVYTGTKGRHWIFGQFQSHVLKACRKLFKECGMQFELKGDPILIARMLSRMVNNHNESTAEGILDGNWSGDYEGGTNPSMWTGSTKILKEYLENGPGVRFGQCWVFASVTCTICRAIGMPARVVTNLVSAHDNNMSLTIDKYYKKNGDIMDKNTGSVWNFHVWNDVWLARPDLPPGYGGWQAIDATPQEESDGIYQCGPASVVAIKKGEVGFNYEMPFVLAEVNADMVDWQEDDEALTGFRRIRKNTRQVGQKLLTKRPHIFDPNGDRDKDDVINQYKEPEGSKEERLTLLRAAFKCGDSACESFEVETAREIDEVKFTIEDIKTVFIGKDFTLTLEVENTAEEKRTVQVIVTLWSVYYNGLKGHTIKKCCQLIEVPAKEKKQFNLEVKAEEYLEKLVEFSLMKTHVIASVEETKQTWSGEDEFQITKPPLTIKADGNLEANKPGKLLFIFTNPLKIKLTGCLLAFECSGIEDHDVLPFRDTLPEEKIEIEVAVTPKTSGKLPLAAIFFSKQLHEVTGAATLDVA</sequence>
<feature type="active site" evidence="2">
    <location>
        <position position="277"/>
    </location>
</feature>
<dbReference type="Gene3D" id="2.60.40.10">
    <property type="entry name" value="Immunoglobulins"/>
    <property type="match status" value="3"/>
</dbReference>
<dbReference type="GO" id="GO:0046872">
    <property type="term" value="F:metal ion binding"/>
    <property type="evidence" value="ECO:0007669"/>
    <property type="project" value="UniProtKB-KW"/>
</dbReference>
<dbReference type="FunFam" id="3.90.260.10:FF:000002">
    <property type="entry name" value="Erythrocyte membrane protein band 4.2"/>
    <property type="match status" value="1"/>
</dbReference>
<dbReference type="InterPro" id="IPR002931">
    <property type="entry name" value="Transglutaminase-like"/>
</dbReference>
<evidence type="ECO:0000313" key="6">
    <source>
        <dbReference type="Proteomes" id="UP001461498"/>
    </source>
</evidence>
<dbReference type="InterPro" id="IPR013783">
    <property type="entry name" value="Ig-like_fold"/>
</dbReference>
<dbReference type="EMBL" id="JAPXFL010000005">
    <property type="protein sequence ID" value="KAK9506654.1"/>
    <property type="molecule type" value="Genomic_DNA"/>
</dbReference>
<name>A0AAW1D9D1_9HEMI</name>
<organism evidence="5 6">
    <name type="scientific">Rhynocoris fuscipes</name>
    <dbReference type="NCBI Taxonomy" id="488301"/>
    <lineage>
        <taxon>Eukaryota</taxon>
        <taxon>Metazoa</taxon>
        <taxon>Ecdysozoa</taxon>
        <taxon>Arthropoda</taxon>
        <taxon>Hexapoda</taxon>
        <taxon>Insecta</taxon>
        <taxon>Pterygota</taxon>
        <taxon>Neoptera</taxon>
        <taxon>Paraneoptera</taxon>
        <taxon>Hemiptera</taxon>
        <taxon>Heteroptera</taxon>
        <taxon>Panheteroptera</taxon>
        <taxon>Cimicomorpha</taxon>
        <taxon>Reduviidae</taxon>
        <taxon>Harpactorinae</taxon>
        <taxon>Harpactorini</taxon>
        <taxon>Rhynocoris</taxon>
    </lineage>
</organism>
<comment type="caution">
    <text evidence="5">The sequence shown here is derived from an EMBL/GenBank/DDBJ whole genome shotgun (WGS) entry which is preliminary data.</text>
</comment>
<feature type="active site" evidence="2">
    <location>
        <position position="358"/>
    </location>
</feature>
<gene>
    <name evidence="5" type="ORF">O3M35_008549</name>
</gene>
<feature type="binding site" evidence="3">
    <location>
        <position position="398"/>
    </location>
    <ligand>
        <name>Ca(2+)</name>
        <dbReference type="ChEBI" id="CHEBI:29108"/>
    </ligand>
</feature>
<accession>A0AAW1D9D1</accession>
<dbReference type="SUPFAM" id="SSF81296">
    <property type="entry name" value="E set domains"/>
    <property type="match status" value="1"/>
</dbReference>
<reference evidence="5 6" key="1">
    <citation type="submission" date="2022-12" db="EMBL/GenBank/DDBJ databases">
        <title>Chromosome-level genome assembly of true bugs.</title>
        <authorList>
            <person name="Ma L."/>
            <person name="Li H."/>
        </authorList>
    </citation>
    <scope>NUCLEOTIDE SEQUENCE [LARGE SCALE GENOMIC DNA]</scope>
    <source>
        <strain evidence="5">Lab_2022b</strain>
    </source>
</reference>
<dbReference type="InterPro" id="IPR038765">
    <property type="entry name" value="Papain-like_cys_pep_sf"/>
</dbReference>
<dbReference type="Pfam" id="PF01841">
    <property type="entry name" value="Transglut_core"/>
    <property type="match status" value="1"/>
</dbReference>
<keyword evidence="3" id="KW-0479">Metal-binding</keyword>
<dbReference type="PANTHER" id="PTHR11590:SF40">
    <property type="entry name" value="HEMOCYTE PROTEIN-GLUTAMINE GAMMA-GLUTAMYLTRANSFERASE-LIKE PROTEIN"/>
    <property type="match status" value="1"/>
</dbReference>
<dbReference type="InterPro" id="IPR023608">
    <property type="entry name" value="Transglutaminase_animal"/>
</dbReference>
<dbReference type="FunFam" id="2.60.40.10:FF:000171">
    <property type="entry name" value="protein-glutamine gamma-glutamyltransferase 6"/>
    <property type="match status" value="1"/>
</dbReference>
<evidence type="ECO:0000256" key="3">
    <source>
        <dbReference type="PIRSR" id="PIRSR000459-2"/>
    </source>
</evidence>
<dbReference type="InterPro" id="IPR050779">
    <property type="entry name" value="Transglutaminase"/>
</dbReference>
<feature type="binding site" evidence="3">
    <location>
        <position position="400"/>
    </location>
    <ligand>
        <name>Ca(2+)</name>
        <dbReference type="ChEBI" id="CHEBI:29108"/>
    </ligand>
</feature>
<evidence type="ECO:0000313" key="5">
    <source>
        <dbReference type="EMBL" id="KAK9506654.1"/>
    </source>
</evidence>
<dbReference type="PANTHER" id="PTHR11590">
    <property type="entry name" value="PROTEIN-GLUTAMINE GAMMA-GLUTAMYLTRANSFERASE"/>
    <property type="match status" value="1"/>
</dbReference>
<evidence type="ECO:0000259" key="4">
    <source>
        <dbReference type="SMART" id="SM00460"/>
    </source>
</evidence>
<dbReference type="SUPFAM" id="SSF54001">
    <property type="entry name" value="Cysteine proteinases"/>
    <property type="match status" value="1"/>
</dbReference>
<protein>
    <recommendedName>
        <fullName evidence="4">Transglutaminase-like domain-containing protein</fullName>
    </recommendedName>
</protein>
<feature type="active site" evidence="2">
    <location>
        <position position="335"/>
    </location>
</feature>
<dbReference type="AlphaFoldDB" id="A0AAW1D9D1"/>
<dbReference type="Pfam" id="PF00868">
    <property type="entry name" value="Transglut_N"/>
    <property type="match status" value="1"/>
</dbReference>
<dbReference type="SMART" id="SM00460">
    <property type="entry name" value="TGc"/>
    <property type="match status" value="1"/>
</dbReference>
<dbReference type="InterPro" id="IPR036238">
    <property type="entry name" value="Transglutaminase_C_sf"/>
</dbReference>
<feature type="binding site" evidence="3">
    <location>
        <position position="455"/>
    </location>
    <ligand>
        <name>Ca(2+)</name>
        <dbReference type="ChEBI" id="CHEBI:29108"/>
    </ligand>
</feature>
<dbReference type="Gene3D" id="3.90.260.10">
    <property type="entry name" value="Transglutaminase-like"/>
    <property type="match status" value="1"/>
</dbReference>
<proteinExistence type="inferred from homology"/>
<dbReference type="PIRSF" id="PIRSF000459">
    <property type="entry name" value="TGM_EBP42"/>
    <property type="match status" value="1"/>
</dbReference>
<feature type="domain" description="Transglutaminase-like" evidence="4">
    <location>
        <begin position="269"/>
        <end position="361"/>
    </location>
</feature>
<comment type="cofactor">
    <cofactor evidence="3">
        <name>Ca(2+)</name>
        <dbReference type="ChEBI" id="CHEBI:29108"/>
    </cofactor>
    <text evidence="3">Binds 1 Ca(2+) ion per subunit.</text>
</comment>
<dbReference type="Proteomes" id="UP001461498">
    <property type="component" value="Unassembled WGS sequence"/>
</dbReference>
<dbReference type="GO" id="GO:0003810">
    <property type="term" value="F:protein-glutamine gamma-glutamyltransferase activity"/>
    <property type="evidence" value="ECO:0007669"/>
    <property type="project" value="InterPro"/>
</dbReference>
<dbReference type="Pfam" id="PF00927">
    <property type="entry name" value="Transglut_C"/>
    <property type="match status" value="1"/>
</dbReference>